<dbReference type="Proteomes" id="UP001196413">
    <property type="component" value="Unassembled WGS sequence"/>
</dbReference>
<feature type="transmembrane region" description="Helical" evidence="1">
    <location>
        <begin position="25"/>
        <end position="46"/>
    </location>
</feature>
<keyword evidence="1" id="KW-1133">Transmembrane helix</keyword>
<sequence>MKLAFDSRGSLGNVGAIVGLLLENVVSYFGINLAALFTYNTVFRYIRDRK</sequence>
<evidence type="ECO:0000313" key="2">
    <source>
        <dbReference type="EMBL" id="KAJ1374302.1"/>
    </source>
</evidence>
<keyword evidence="3" id="KW-1185">Reference proteome</keyword>
<reference evidence="2" key="1">
    <citation type="submission" date="2021-06" db="EMBL/GenBank/DDBJ databases">
        <title>Parelaphostrongylus tenuis whole genome reference sequence.</title>
        <authorList>
            <person name="Garwood T.J."/>
            <person name="Larsen P.A."/>
            <person name="Fountain-Jones N.M."/>
            <person name="Garbe J.R."/>
            <person name="Macchietto M.G."/>
            <person name="Kania S.A."/>
            <person name="Gerhold R.W."/>
            <person name="Richards J.E."/>
            <person name="Wolf T.M."/>
        </authorList>
    </citation>
    <scope>NUCLEOTIDE SEQUENCE</scope>
    <source>
        <strain evidence="2">MNPRO001-30</strain>
        <tissue evidence="2">Meninges</tissue>
    </source>
</reference>
<accession>A0AAD5WKY7</accession>
<protein>
    <submittedName>
        <fullName evidence="2">Uncharacterized protein</fullName>
    </submittedName>
</protein>
<keyword evidence="1" id="KW-0812">Transmembrane</keyword>
<dbReference type="EMBL" id="JAHQIW010007444">
    <property type="protein sequence ID" value="KAJ1374302.1"/>
    <property type="molecule type" value="Genomic_DNA"/>
</dbReference>
<dbReference type="AlphaFoldDB" id="A0AAD5WKY7"/>
<name>A0AAD5WKY7_PARTN</name>
<keyword evidence="1" id="KW-0472">Membrane</keyword>
<gene>
    <name evidence="2" type="ORF">KIN20_036964</name>
</gene>
<evidence type="ECO:0000256" key="1">
    <source>
        <dbReference type="SAM" id="Phobius"/>
    </source>
</evidence>
<organism evidence="2 3">
    <name type="scientific">Parelaphostrongylus tenuis</name>
    <name type="common">Meningeal worm</name>
    <dbReference type="NCBI Taxonomy" id="148309"/>
    <lineage>
        <taxon>Eukaryota</taxon>
        <taxon>Metazoa</taxon>
        <taxon>Ecdysozoa</taxon>
        <taxon>Nematoda</taxon>
        <taxon>Chromadorea</taxon>
        <taxon>Rhabditida</taxon>
        <taxon>Rhabditina</taxon>
        <taxon>Rhabditomorpha</taxon>
        <taxon>Strongyloidea</taxon>
        <taxon>Metastrongylidae</taxon>
        <taxon>Parelaphostrongylus</taxon>
    </lineage>
</organism>
<comment type="caution">
    <text evidence="2">The sequence shown here is derived from an EMBL/GenBank/DDBJ whole genome shotgun (WGS) entry which is preliminary data.</text>
</comment>
<evidence type="ECO:0000313" key="3">
    <source>
        <dbReference type="Proteomes" id="UP001196413"/>
    </source>
</evidence>
<proteinExistence type="predicted"/>